<comment type="similarity">
    <text evidence="2">Belongs to the binding-protein-dependent transport system permease family. CysTW subfamily.</text>
</comment>
<dbReference type="GO" id="GO:0005886">
    <property type="term" value="C:plasma membrane"/>
    <property type="evidence" value="ECO:0007669"/>
    <property type="project" value="UniProtKB-SubCell"/>
</dbReference>
<evidence type="ECO:0000256" key="4">
    <source>
        <dbReference type="ARBA" id="ARBA00022475"/>
    </source>
</evidence>
<feature type="transmembrane region" description="Helical" evidence="8">
    <location>
        <begin position="75"/>
        <end position="98"/>
    </location>
</feature>
<dbReference type="AlphaFoldDB" id="A0A2U3CLJ7"/>
<evidence type="ECO:0000256" key="6">
    <source>
        <dbReference type="ARBA" id="ARBA00022989"/>
    </source>
</evidence>
<sequence>VINSFIYDGEWSLDNYHEVLNSKFMLQGFSNSIWLASWSSILGLLIASLLVSSLRHLDNKIRNGVIAFTNMSSNFSGVPLAFAFIIILGVNGAFTLLLKKYGLIDDFNLYGKWGLLTIYVYFQIPLAVL</sequence>
<evidence type="ECO:0000256" key="8">
    <source>
        <dbReference type="SAM" id="Phobius"/>
    </source>
</evidence>
<dbReference type="PANTHER" id="PTHR42929">
    <property type="entry name" value="INNER MEMBRANE ABC TRANSPORTER PERMEASE PROTEIN YDCU-RELATED-RELATED"/>
    <property type="match status" value="1"/>
</dbReference>
<comment type="subcellular location">
    <subcellularLocation>
        <location evidence="1">Cell membrane</location>
        <topology evidence="1">Multi-pass membrane protein</topology>
    </subcellularLocation>
</comment>
<gene>
    <name evidence="9" type="ORF">BM613_14585</name>
</gene>
<evidence type="ECO:0000256" key="1">
    <source>
        <dbReference type="ARBA" id="ARBA00004651"/>
    </source>
</evidence>
<accession>A0A2U3CLJ7</accession>
<keyword evidence="10" id="KW-1185">Reference proteome</keyword>
<dbReference type="EMBL" id="MPDK01000128">
    <property type="protein sequence ID" value="PWI49904.1"/>
    <property type="molecule type" value="Genomic_DNA"/>
</dbReference>
<keyword evidence="6 8" id="KW-1133">Transmembrane helix</keyword>
<keyword evidence="4" id="KW-1003">Cell membrane</keyword>
<dbReference type="SUPFAM" id="SSF161098">
    <property type="entry name" value="MetI-like"/>
    <property type="match status" value="1"/>
</dbReference>
<feature type="non-terminal residue" evidence="9">
    <location>
        <position position="1"/>
    </location>
</feature>
<evidence type="ECO:0000256" key="2">
    <source>
        <dbReference type="ARBA" id="ARBA00007069"/>
    </source>
</evidence>
<dbReference type="Gene3D" id="1.10.3720.10">
    <property type="entry name" value="MetI-like"/>
    <property type="match status" value="1"/>
</dbReference>
<name>A0A2U3CLJ7_SULT2</name>
<reference evidence="9 10" key="1">
    <citation type="submission" date="2016-11" db="EMBL/GenBank/DDBJ databases">
        <title>Comparative genomics of Acidibacillus ferroxidans species.</title>
        <authorList>
            <person name="Oliveira G."/>
            <person name="Nunes G."/>
            <person name="Oliveira R."/>
            <person name="Araujo F."/>
            <person name="Salim A."/>
            <person name="Scholte L."/>
            <person name="Morais D."/>
            <person name="Nancucheo I."/>
            <person name="Johnson D.B."/>
            <person name="Grail B."/>
            <person name="Bittencourt J."/>
            <person name="Valadares R."/>
        </authorList>
    </citation>
    <scope>NUCLEOTIDE SEQUENCE [LARGE SCALE GENOMIC DNA]</scope>
    <source>
        <strain evidence="9 10">Y002</strain>
    </source>
</reference>
<evidence type="ECO:0000256" key="7">
    <source>
        <dbReference type="ARBA" id="ARBA00023136"/>
    </source>
</evidence>
<evidence type="ECO:0000313" key="9">
    <source>
        <dbReference type="EMBL" id="PWI49904.1"/>
    </source>
</evidence>
<comment type="caution">
    <text evidence="9">The sequence shown here is derived from an EMBL/GenBank/DDBJ whole genome shotgun (WGS) entry which is preliminary data.</text>
</comment>
<organism evidence="9 10">
    <name type="scientific">Sulfoacidibacillus thermotolerans</name>
    <name type="common">Acidibacillus sulfuroxidans</name>
    <dbReference type="NCBI Taxonomy" id="1765684"/>
    <lineage>
        <taxon>Bacteria</taxon>
        <taxon>Bacillati</taxon>
        <taxon>Bacillota</taxon>
        <taxon>Bacilli</taxon>
        <taxon>Bacillales</taxon>
        <taxon>Alicyclobacillaceae</taxon>
        <taxon>Sulfoacidibacillus</taxon>
    </lineage>
</organism>
<feature type="transmembrane region" description="Helical" evidence="8">
    <location>
        <begin position="33"/>
        <end position="54"/>
    </location>
</feature>
<evidence type="ECO:0000256" key="3">
    <source>
        <dbReference type="ARBA" id="ARBA00022448"/>
    </source>
</evidence>
<evidence type="ECO:0000256" key="5">
    <source>
        <dbReference type="ARBA" id="ARBA00022692"/>
    </source>
</evidence>
<keyword evidence="3" id="KW-0813">Transport</keyword>
<dbReference type="PANTHER" id="PTHR42929:SF1">
    <property type="entry name" value="INNER MEMBRANE ABC TRANSPORTER PERMEASE PROTEIN YDCU-RELATED"/>
    <property type="match status" value="1"/>
</dbReference>
<proteinExistence type="inferred from homology"/>
<keyword evidence="5 8" id="KW-0812">Transmembrane</keyword>
<evidence type="ECO:0000313" key="10">
    <source>
        <dbReference type="Proteomes" id="UP000245380"/>
    </source>
</evidence>
<protein>
    <submittedName>
        <fullName evidence="9">ABC transporter permease</fullName>
    </submittedName>
</protein>
<feature type="non-terminal residue" evidence="9">
    <location>
        <position position="129"/>
    </location>
</feature>
<dbReference type="InterPro" id="IPR035906">
    <property type="entry name" value="MetI-like_sf"/>
</dbReference>
<keyword evidence="7 8" id="KW-0472">Membrane</keyword>
<dbReference type="Proteomes" id="UP000245380">
    <property type="component" value="Unassembled WGS sequence"/>
</dbReference>